<dbReference type="AlphaFoldDB" id="U4KJ06"/>
<proteinExistence type="predicted"/>
<dbReference type="GO" id="GO:0016810">
    <property type="term" value="F:hydrolase activity, acting on carbon-nitrogen (but not peptide) bonds"/>
    <property type="evidence" value="ECO:0007669"/>
    <property type="project" value="InterPro"/>
</dbReference>
<dbReference type="Gene3D" id="3.20.20.370">
    <property type="entry name" value="Glycoside hydrolase/deacetylase"/>
    <property type="match status" value="1"/>
</dbReference>
<gene>
    <name evidence="2" type="ORF">VIBNI_B1875</name>
</gene>
<dbReference type="PATRIC" id="fig|1260221.3.peg.5449"/>
<evidence type="ECO:0000259" key="1">
    <source>
        <dbReference type="PROSITE" id="PS51677"/>
    </source>
</evidence>
<dbReference type="PROSITE" id="PS51677">
    <property type="entry name" value="NODB"/>
    <property type="match status" value="1"/>
</dbReference>
<dbReference type="STRING" id="28173.VIBNI_B1875"/>
<keyword evidence="2" id="KW-0326">Glycosidase</keyword>
<protein>
    <submittedName>
        <fullName evidence="2">Putative xylanase/chitin deacetylase</fullName>
    </submittedName>
</protein>
<dbReference type="KEGG" id="vni:VIBNI_B1875"/>
<reference evidence="2 3" key="1">
    <citation type="journal article" date="2013" name="ISME J.">
        <title>Comparative genomics of pathogenic lineages of Vibrio nigripulchritudo identifies virulence-associated traits.</title>
        <authorList>
            <person name="Goudenege D."/>
            <person name="Labreuche Y."/>
            <person name="Krin E."/>
            <person name="Ansquer D."/>
            <person name="Mangenot S."/>
            <person name="Calteau A."/>
            <person name="Medigue C."/>
            <person name="Mazel D."/>
            <person name="Polz M.F."/>
            <person name="Le Roux F."/>
        </authorList>
    </citation>
    <scope>NUCLEOTIDE SEQUENCE [LARGE SCALE GENOMIC DNA]</scope>
    <source>
        <strain evidence="3">SnF1</strain>
    </source>
</reference>
<evidence type="ECO:0000313" key="2">
    <source>
        <dbReference type="EMBL" id="CCO61595.1"/>
    </source>
</evidence>
<dbReference type="SUPFAM" id="SSF88713">
    <property type="entry name" value="Glycoside hydrolase/deacetylase"/>
    <property type="match status" value="1"/>
</dbReference>
<keyword evidence="2" id="KW-0624">Polysaccharide degradation</keyword>
<keyword evidence="2" id="KW-0858">Xylan degradation</keyword>
<evidence type="ECO:0000313" key="3">
    <source>
        <dbReference type="Proteomes" id="UP000016895"/>
    </source>
</evidence>
<name>U4KJ06_9VIBR</name>
<accession>U4KJ06</accession>
<dbReference type="GO" id="GO:0045493">
    <property type="term" value="P:xylan catabolic process"/>
    <property type="evidence" value="ECO:0007669"/>
    <property type="project" value="UniProtKB-KW"/>
</dbReference>
<dbReference type="Pfam" id="PF01522">
    <property type="entry name" value="Polysacc_deac_1"/>
    <property type="match status" value="1"/>
</dbReference>
<feature type="domain" description="NodB homology" evidence="1">
    <location>
        <begin position="42"/>
        <end position="225"/>
    </location>
</feature>
<dbReference type="InterPro" id="IPR011330">
    <property type="entry name" value="Glyco_hydro/deAcase_b/a-brl"/>
</dbReference>
<keyword evidence="2" id="KW-0119">Carbohydrate metabolism</keyword>
<keyword evidence="2" id="KW-0378">Hydrolase</keyword>
<sequence length="235" mass="26243">MKKIITSILILFSVAVGLWQLSKARSYQLFGDIISEVRTSEKVIALTFDDGPWNQENTARVLATLNEYGVKATFYLNGRGIQSNFQAAKHIVLDGHEVGNHGYTHNRLVLKSISEIEQEIESTNDLIRSIGYSGEITFRPPYGSKLFTLPYYLNQNGITTVTWNIEPETYPDIAKSPSSIAKHINEQAAPGSIILLHVFGSNNEVSRQSLPLVIEGLLEQGYQFVTVSELLRLKS</sequence>
<keyword evidence="3" id="KW-1185">Reference proteome</keyword>
<dbReference type="PANTHER" id="PTHR10587:SF125">
    <property type="entry name" value="POLYSACCHARIDE DEACETYLASE YHEN-RELATED"/>
    <property type="match status" value="1"/>
</dbReference>
<dbReference type="InterPro" id="IPR002509">
    <property type="entry name" value="NODB_dom"/>
</dbReference>
<dbReference type="PANTHER" id="PTHR10587">
    <property type="entry name" value="GLYCOSYL TRANSFERASE-RELATED"/>
    <property type="match status" value="1"/>
</dbReference>
<dbReference type="Proteomes" id="UP000016895">
    <property type="component" value="Chromosome 2"/>
</dbReference>
<dbReference type="GO" id="GO:0016798">
    <property type="term" value="F:hydrolase activity, acting on glycosyl bonds"/>
    <property type="evidence" value="ECO:0007669"/>
    <property type="project" value="UniProtKB-KW"/>
</dbReference>
<organism evidence="2 3">
    <name type="scientific">Vibrio nigripulchritudo</name>
    <dbReference type="NCBI Taxonomy" id="28173"/>
    <lineage>
        <taxon>Bacteria</taxon>
        <taxon>Pseudomonadati</taxon>
        <taxon>Pseudomonadota</taxon>
        <taxon>Gammaproteobacteria</taxon>
        <taxon>Vibrionales</taxon>
        <taxon>Vibrionaceae</taxon>
        <taxon>Vibrio</taxon>
    </lineage>
</organism>
<dbReference type="EMBL" id="FO203527">
    <property type="protein sequence ID" value="CCO61595.1"/>
    <property type="molecule type" value="Genomic_DNA"/>
</dbReference>
<dbReference type="InterPro" id="IPR050248">
    <property type="entry name" value="Polysacc_deacetylase_ArnD"/>
</dbReference>